<dbReference type="Proteomes" id="UP001520878">
    <property type="component" value="Unassembled WGS sequence"/>
</dbReference>
<dbReference type="NCBIfam" id="NF004314">
    <property type="entry name" value="PRK05710.1-3"/>
    <property type="match status" value="1"/>
</dbReference>
<dbReference type="InterPro" id="IPR020058">
    <property type="entry name" value="Glu/Gln-tRNA-synth_Ib_cat-dom"/>
</dbReference>
<feature type="binding site" evidence="7">
    <location>
        <position position="131"/>
    </location>
    <ligand>
        <name>Zn(2+)</name>
        <dbReference type="ChEBI" id="CHEBI:29105"/>
    </ligand>
</feature>
<keyword evidence="5 7" id="KW-0067">ATP-binding</keyword>
<feature type="binding site" evidence="7">
    <location>
        <position position="127"/>
    </location>
    <ligand>
        <name>Zn(2+)</name>
        <dbReference type="ChEBI" id="CHEBI:29105"/>
    </ligand>
</feature>
<dbReference type="InterPro" id="IPR014729">
    <property type="entry name" value="Rossmann-like_a/b/a_fold"/>
</dbReference>
<organism evidence="10 11">
    <name type="scientific">Fluctibacter halophilus</name>
    <dbReference type="NCBI Taxonomy" id="226011"/>
    <lineage>
        <taxon>Bacteria</taxon>
        <taxon>Pseudomonadati</taxon>
        <taxon>Pseudomonadota</taxon>
        <taxon>Gammaproteobacteria</taxon>
        <taxon>Alteromonadales</taxon>
        <taxon>Alteromonadaceae</taxon>
        <taxon>Fluctibacter</taxon>
    </lineage>
</organism>
<dbReference type="PRINTS" id="PR00987">
    <property type="entry name" value="TRNASYNTHGLU"/>
</dbReference>
<reference evidence="10 11" key="1">
    <citation type="submission" date="2021-10" db="EMBL/GenBank/DDBJ databases">
        <title>Draft genome of Aestuariibacter halophilus JC2043.</title>
        <authorList>
            <person name="Emsley S.A."/>
            <person name="Pfannmuller K.M."/>
            <person name="Ushijima B."/>
            <person name="Saw J.H."/>
            <person name="Videau P."/>
        </authorList>
    </citation>
    <scope>NUCLEOTIDE SEQUENCE [LARGE SCALE GENOMIC DNA]</scope>
    <source>
        <strain evidence="10 11">JC2043</strain>
    </source>
</reference>
<accession>A0ABS8GAG0</accession>
<keyword evidence="8" id="KW-0648">Protein biosynthesis</keyword>
<feature type="short sequence motif" description="'HIGH' region" evidence="7">
    <location>
        <begin position="22"/>
        <end position="32"/>
    </location>
</feature>
<dbReference type="Gene3D" id="3.40.50.620">
    <property type="entry name" value="HUPs"/>
    <property type="match status" value="1"/>
</dbReference>
<dbReference type="PANTHER" id="PTHR43311">
    <property type="entry name" value="GLUTAMATE--TRNA LIGASE"/>
    <property type="match status" value="1"/>
</dbReference>
<comment type="cofactor">
    <cofactor evidence="7">
        <name>Zn(2+)</name>
        <dbReference type="ChEBI" id="CHEBI:29105"/>
    </cofactor>
    <text evidence="7">Binds 1 zinc ion per subunit.</text>
</comment>
<dbReference type="SUPFAM" id="SSF52374">
    <property type="entry name" value="Nucleotidylyl transferase"/>
    <property type="match status" value="1"/>
</dbReference>
<evidence type="ECO:0000313" key="10">
    <source>
        <dbReference type="EMBL" id="MCC2617156.1"/>
    </source>
</evidence>
<feature type="binding site" evidence="7">
    <location>
        <position position="202"/>
    </location>
    <ligand>
        <name>L-glutamate</name>
        <dbReference type="ChEBI" id="CHEBI:29985"/>
    </ligand>
</feature>
<evidence type="ECO:0000256" key="3">
    <source>
        <dbReference type="ARBA" id="ARBA00022741"/>
    </source>
</evidence>
<evidence type="ECO:0000256" key="4">
    <source>
        <dbReference type="ARBA" id="ARBA00022833"/>
    </source>
</evidence>
<feature type="short sequence motif" description="'KMSKS' region" evidence="7">
    <location>
        <begin position="240"/>
        <end position="244"/>
    </location>
</feature>
<feature type="domain" description="Glutamyl/glutaminyl-tRNA synthetase class Ib catalytic" evidence="9">
    <location>
        <begin position="19"/>
        <end position="122"/>
    </location>
</feature>
<dbReference type="NCBIfam" id="TIGR03838">
    <property type="entry name" value="queuosine_YadB"/>
    <property type="match status" value="1"/>
</dbReference>
<keyword evidence="6 7" id="KW-0030">Aminoacyl-tRNA synthetase</keyword>
<dbReference type="EMBL" id="JAJEWP010000003">
    <property type="protein sequence ID" value="MCC2617156.1"/>
    <property type="molecule type" value="Genomic_DNA"/>
</dbReference>
<keyword evidence="11" id="KW-1185">Reference proteome</keyword>
<dbReference type="PANTHER" id="PTHR43311:SF1">
    <property type="entry name" value="GLUTAMYL-Q TRNA(ASP) SYNTHETASE"/>
    <property type="match status" value="1"/>
</dbReference>
<sequence length="304" mass="33862">MNTPDKRSDLSSDATYCGRFAPSPSGPLHLGSLLTAVASYLQAKVNHGQWRLRIDDIDPPREVPGAAQQIQRTLDAHGLHWDGDIVWQSQRHDAYHEALLQLRQQQLTYGCECTRKALRQRQPDMLYDGFCRQRGLPFDDNAERFRQQGDTAVMVDALHGTLLCDDAHSREDFVLRRKDGLYAYHLASVVDDAYMGVSEIVRGSDLLQPSQSQMALFQALNVSAPTTLHLPVLVSRPGFKLSKQNHAAGIDDHRASENLTQVLTLLGHPPPDGLHTASPSTILDWATAHWDLQQIPAQSELQAP</sequence>
<dbReference type="EC" id="6.1.1.-" evidence="7"/>
<dbReference type="GO" id="GO:0016874">
    <property type="term" value="F:ligase activity"/>
    <property type="evidence" value="ECO:0007669"/>
    <property type="project" value="UniProtKB-KW"/>
</dbReference>
<name>A0ABS8GAG0_9ALTE</name>
<evidence type="ECO:0000256" key="2">
    <source>
        <dbReference type="ARBA" id="ARBA00022723"/>
    </source>
</evidence>
<dbReference type="HAMAP" id="MF_01428">
    <property type="entry name" value="Glu_Q_tRNA_synth"/>
    <property type="match status" value="1"/>
</dbReference>
<comment type="similarity">
    <text evidence="7">Belongs to the class-I aminoacyl-tRNA synthetase family. GluQ subfamily.</text>
</comment>
<evidence type="ECO:0000313" key="11">
    <source>
        <dbReference type="Proteomes" id="UP001520878"/>
    </source>
</evidence>
<dbReference type="InterPro" id="IPR000924">
    <property type="entry name" value="Glu/Gln-tRNA-synth"/>
</dbReference>
<feature type="domain" description="Glutamyl/glutaminyl-tRNA synthetase class Ib catalytic" evidence="9">
    <location>
        <begin position="148"/>
        <end position="252"/>
    </location>
</feature>
<comment type="caution">
    <text evidence="10">The sequence shown here is derived from an EMBL/GenBank/DDBJ whole genome shotgun (WGS) entry which is preliminary data.</text>
</comment>
<proteinExistence type="inferred from homology"/>
<feature type="binding site" evidence="7">
    <location>
        <position position="113"/>
    </location>
    <ligand>
        <name>Zn(2+)</name>
        <dbReference type="ChEBI" id="CHEBI:29105"/>
    </ligand>
</feature>
<feature type="binding site" evidence="7">
    <location>
        <position position="55"/>
    </location>
    <ligand>
        <name>L-glutamate</name>
        <dbReference type="ChEBI" id="CHEBI:29985"/>
    </ligand>
</feature>
<feature type="binding site" evidence="7">
    <location>
        <begin position="19"/>
        <end position="23"/>
    </location>
    <ligand>
        <name>L-glutamate</name>
        <dbReference type="ChEBI" id="CHEBI:29985"/>
    </ligand>
</feature>
<evidence type="ECO:0000256" key="1">
    <source>
        <dbReference type="ARBA" id="ARBA00022598"/>
    </source>
</evidence>
<evidence type="ECO:0000256" key="7">
    <source>
        <dbReference type="HAMAP-Rule" id="MF_01428"/>
    </source>
</evidence>
<evidence type="ECO:0000259" key="9">
    <source>
        <dbReference type="Pfam" id="PF00749"/>
    </source>
</evidence>
<keyword evidence="3 7" id="KW-0547">Nucleotide-binding</keyword>
<keyword evidence="2 7" id="KW-0479">Metal-binding</keyword>
<dbReference type="RefSeq" id="WP_229161102.1">
    <property type="nucleotide sequence ID" value="NZ_JAJEWP010000003.1"/>
</dbReference>
<gene>
    <name evidence="10" type="primary">gluQRS</name>
    <name evidence="7" type="synonym">gluQ</name>
    <name evidence="10" type="ORF">LJ739_12960</name>
</gene>
<evidence type="ECO:0000256" key="5">
    <source>
        <dbReference type="ARBA" id="ARBA00022840"/>
    </source>
</evidence>
<dbReference type="Pfam" id="PF00749">
    <property type="entry name" value="tRNA-synt_1c"/>
    <property type="match status" value="2"/>
</dbReference>
<keyword evidence="4 7" id="KW-0862">Zinc</keyword>
<evidence type="ECO:0000256" key="6">
    <source>
        <dbReference type="ARBA" id="ARBA00023146"/>
    </source>
</evidence>
<protein>
    <recommendedName>
        <fullName evidence="7">Glutamyl-Q tRNA(Asp) synthetase</fullName>
        <shortName evidence="7">Glu-Q-RSs</shortName>
        <ecNumber evidence="7">6.1.1.-</ecNumber>
    </recommendedName>
</protein>
<dbReference type="InterPro" id="IPR022380">
    <property type="entry name" value="Glu-Q_tRNA(Asp)_Synthase"/>
</dbReference>
<keyword evidence="1 7" id="KW-0436">Ligase</keyword>
<dbReference type="InterPro" id="IPR049940">
    <property type="entry name" value="GluQ/Sye"/>
</dbReference>
<feature type="binding site" evidence="7">
    <location>
        <position position="184"/>
    </location>
    <ligand>
        <name>L-glutamate</name>
        <dbReference type="ChEBI" id="CHEBI:29985"/>
    </ligand>
</feature>
<feature type="binding site" evidence="7">
    <location>
        <position position="111"/>
    </location>
    <ligand>
        <name>Zn(2+)</name>
        <dbReference type="ChEBI" id="CHEBI:29105"/>
    </ligand>
</feature>
<comment type="function">
    <text evidence="7">Catalyzes the tRNA-independent activation of glutamate in presence of ATP and the subsequent transfer of glutamate onto a tRNA(Asp). Glutamate is transferred on the 2-amino-5-(4,5-dihydroxy-2-cyclopenten-1-yl) moiety of the queuosine in the wobble position of the QUC anticodon.</text>
</comment>
<evidence type="ECO:0000256" key="8">
    <source>
        <dbReference type="RuleBase" id="RU363037"/>
    </source>
</evidence>
<feature type="binding site" evidence="7">
    <location>
        <position position="243"/>
    </location>
    <ligand>
        <name>ATP</name>
        <dbReference type="ChEBI" id="CHEBI:30616"/>
    </ligand>
</feature>